<dbReference type="GO" id="GO:0005524">
    <property type="term" value="F:ATP binding"/>
    <property type="evidence" value="ECO:0007669"/>
    <property type="project" value="UniProtKB-KW"/>
</dbReference>
<protein>
    <recommendedName>
        <fullName evidence="3">asparagine synthase (glutamine-hydrolyzing)</fullName>
        <ecNumber evidence="3">6.3.5.4</ecNumber>
    </recommendedName>
</protein>
<dbReference type="PIRSF" id="PIRSF001589">
    <property type="entry name" value="Asn_synthetase_glu-h"/>
    <property type="match status" value="1"/>
</dbReference>
<dbReference type="InterPro" id="IPR001962">
    <property type="entry name" value="Asn_synthase"/>
</dbReference>
<feature type="active site" description="For GATase activity" evidence="8">
    <location>
        <position position="2"/>
    </location>
</feature>
<comment type="caution">
    <text evidence="11">The sequence shown here is derived from an EMBL/GenBank/DDBJ whole genome shotgun (WGS) entry which is preliminary data.</text>
</comment>
<organism evidence="11 12">
    <name type="scientific">Ilyomonas limi</name>
    <dbReference type="NCBI Taxonomy" id="2575867"/>
    <lineage>
        <taxon>Bacteria</taxon>
        <taxon>Pseudomonadati</taxon>
        <taxon>Bacteroidota</taxon>
        <taxon>Chitinophagia</taxon>
        <taxon>Chitinophagales</taxon>
        <taxon>Chitinophagaceae</taxon>
        <taxon>Ilyomonas</taxon>
    </lineage>
</organism>
<dbReference type="InterPro" id="IPR006426">
    <property type="entry name" value="Asn_synth_AEB"/>
</dbReference>
<dbReference type="InterPro" id="IPR029055">
    <property type="entry name" value="Ntn_hydrolases_N"/>
</dbReference>
<sequence>MCGIAGIITPHSSLIQQQRLQQMADALRHRGPEHEGFWVNEEKTVGFAHRRLCILDLSPEANQPFHYLHYTLVFNGEIYNYIELKKELQQAGYTFTTSTDTEVIPAAYDYWSENCLQHFDGMFAFALYDAKQQTLFMARDRFGEKPLYYYPIYTQRGRFDQILFASEIKALLAAGANRHLNGTMMLNYIALGYVQNPIKKTETFYSNILLLPPGNCLSIIPSQGKIRLRKWYKPALSSMIIEESKAVERFAALFSASVQKRLRSDVAVGTSLSGGLDSSSIVAAIHQLKTSAPHWTNVAFTAVFNGFEKDETAYSKEVANTYNIQQYFTQPTAEDWIKNWQALMYYQDEPVQSSSVLIQYMVYQLAKEKNVTVLLDGQGADEILGGYKKYMHWYLQQLLLQRFALFIKEKRALRKNHFLQQWNWKNYIAAYYPHKTAERLQQQALQQINNHAAFNAEFVMHYQNKDTLIKPVVRQLEDILHYNTFTFGLEELLRYADRNSMAHSREVRLPFLQHELVEFVFALPANMKIKDGFTKWILRKSMDHFLPKNICWRKDKTGYEPPQQQWMHNKRIQEMIYESKKKLVAEKVLNEQVLSKAVKPKGAHDKDNFDFRYLSAATLMANG</sequence>
<dbReference type="AlphaFoldDB" id="A0A4U3KUF3"/>
<dbReference type="InterPro" id="IPR014729">
    <property type="entry name" value="Rossmann-like_a/b/a_fold"/>
</dbReference>
<dbReference type="OrthoDB" id="9763290at2"/>
<evidence type="ECO:0000313" key="12">
    <source>
        <dbReference type="Proteomes" id="UP000305848"/>
    </source>
</evidence>
<dbReference type="CDD" id="cd01991">
    <property type="entry name" value="Asn_synthase_B_C"/>
    <property type="match status" value="1"/>
</dbReference>
<proteinExistence type="inferred from homology"/>
<comment type="catalytic activity">
    <reaction evidence="7">
        <text>L-aspartate + L-glutamine + ATP + H2O = L-asparagine + L-glutamate + AMP + diphosphate + H(+)</text>
        <dbReference type="Rhea" id="RHEA:12228"/>
        <dbReference type="ChEBI" id="CHEBI:15377"/>
        <dbReference type="ChEBI" id="CHEBI:15378"/>
        <dbReference type="ChEBI" id="CHEBI:29985"/>
        <dbReference type="ChEBI" id="CHEBI:29991"/>
        <dbReference type="ChEBI" id="CHEBI:30616"/>
        <dbReference type="ChEBI" id="CHEBI:33019"/>
        <dbReference type="ChEBI" id="CHEBI:58048"/>
        <dbReference type="ChEBI" id="CHEBI:58359"/>
        <dbReference type="ChEBI" id="CHEBI:456215"/>
        <dbReference type="EC" id="6.3.5.4"/>
    </reaction>
</comment>
<evidence type="ECO:0000256" key="5">
    <source>
        <dbReference type="ARBA" id="ARBA00022840"/>
    </source>
</evidence>
<keyword evidence="6 8" id="KW-0315">Glutamine amidotransferase</keyword>
<evidence type="ECO:0000256" key="6">
    <source>
        <dbReference type="ARBA" id="ARBA00022962"/>
    </source>
</evidence>
<evidence type="ECO:0000256" key="9">
    <source>
        <dbReference type="PIRSR" id="PIRSR001589-2"/>
    </source>
</evidence>
<evidence type="ECO:0000313" key="11">
    <source>
        <dbReference type="EMBL" id="TKK64657.1"/>
    </source>
</evidence>
<dbReference type="EMBL" id="SZQL01000030">
    <property type="protein sequence ID" value="TKK64657.1"/>
    <property type="molecule type" value="Genomic_DNA"/>
</dbReference>
<dbReference type="InterPro" id="IPR033738">
    <property type="entry name" value="AsnB_N"/>
</dbReference>
<name>A0A4U3KUF3_9BACT</name>
<dbReference type="InterPro" id="IPR017932">
    <property type="entry name" value="GATase_2_dom"/>
</dbReference>
<dbReference type="GO" id="GO:0006529">
    <property type="term" value="P:asparagine biosynthetic process"/>
    <property type="evidence" value="ECO:0007669"/>
    <property type="project" value="UniProtKB-KW"/>
</dbReference>
<dbReference type="CDD" id="cd00712">
    <property type="entry name" value="AsnB"/>
    <property type="match status" value="1"/>
</dbReference>
<gene>
    <name evidence="11" type="primary">asnB</name>
    <name evidence="11" type="ORF">FC093_22135</name>
</gene>
<feature type="binding site" evidence="9">
    <location>
        <position position="100"/>
    </location>
    <ligand>
        <name>L-glutamine</name>
        <dbReference type="ChEBI" id="CHEBI:58359"/>
    </ligand>
</feature>
<dbReference type="InterPro" id="IPR051786">
    <property type="entry name" value="ASN_synthetase/amidase"/>
</dbReference>
<dbReference type="PANTHER" id="PTHR43284:SF1">
    <property type="entry name" value="ASPARAGINE SYNTHETASE"/>
    <property type="match status" value="1"/>
</dbReference>
<evidence type="ECO:0000259" key="10">
    <source>
        <dbReference type="PROSITE" id="PS51278"/>
    </source>
</evidence>
<dbReference type="SUPFAM" id="SSF52402">
    <property type="entry name" value="Adenine nucleotide alpha hydrolases-like"/>
    <property type="match status" value="1"/>
</dbReference>
<keyword evidence="12" id="KW-1185">Reference proteome</keyword>
<dbReference type="Gene3D" id="3.40.50.620">
    <property type="entry name" value="HUPs"/>
    <property type="match status" value="1"/>
</dbReference>
<evidence type="ECO:0000256" key="3">
    <source>
        <dbReference type="ARBA" id="ARBA00012737"/>
    </source>
</evidence>
<keyword evidence="5 9" id="KW-0067">ATP-binding</keyword>
<keyword evidence="4 9" id="KW-0547">Nucleotide-binding</keyword>
<dbReference type="Proteomes" id="UP000305848">
    <property type="component" value="Unassembled WGS sequence"/>
</dbReference>
<reference evidence="11 12" key="1">
    <citation type="submission" date="2019-05" db="EMBL/GenBank/DDBJ databases">
        <title>Panacibacter sp. strain 17mud1-8 Genome sequencing and assembly.</title>
        <authorList>
            <person name="Chhetri G."/>
        </authorList>
    </citation>
    <scope>NUCLEOTIDE SEQUENCE [LARGE SCALE GENOMIC DNA]</scope>
    <source>
        <strain evidence="11 12">17mud1-8</strain>
    </source>
</reference>
<dbReference type="SUPFAM" id="SSF56235">
    <property type="entry name" value="N-terminal nucleophile aminohydrolases (Ntn hydrolases)"/>
    <property type="match status" value="1"/>
</dbReference>
<dbReference type="EC" id="6.3.5.4" evidence="3"/>
<dbReference type="PANTHER" id="PTHR43284">
    <property type="entry name" value="ASPARAGINE SYNTHETASE (GLUTAMINE-HYDROLYZING)"/>
    <property type="match status" value="1"/>
</dbReference>
<comment type="pathway">
    <text evidence="1">Amino-acid biosynthesis; L-asparagine biosynthesis; L-asparagine from L-aspartate (L-Gln route): step 1/1.</text>
</comment>
<dbReference type="Gene3D" id="3.60.20.10">
    <property type="entry name" value="Glutamine Phosphoribosylpyrophosphate, subunit 1, domain 1"/>
    <property type="match status" value="1"/>
</dbReference>
<keyword evidence="8" id="KW-0061">Asparagine biosynthesis</keyword>
<evidence type="ECO:0000256" key="2">
    <source>
        <dbReference type="ARBA" id="ARBA00005752"/>
    </source>
</evidence>
<dbReference type="GO" id="GO:0004066">
    <property type="term" value="F:asparagine synthase (glutamine-hydrolyzing) activity"/>
    <property type="evidence" value="ECO:0007669"/>
    <property type="project" value="UniProtKB-EC"/>
</dbReference>
<dbReference type="PROSITE" id="PS51278">
    <property type="entry name" value="GATASE_TYPE_2"/>
    <property type="match status" value="1"/>
</dbReference>
<accession>A0A4U3KUF3</accession>
<keyword evidence="11" id="KW-0436">Ligase</keyword>
<comment type="similarity">
    <text evidence="2">Belongs to the asparagine synthetase family.</text>
</comment>
<evidence type="ECO:0000256" key="8">
    <source>
        <dbReference type="PIRSR" id="PIRSR001589-1"/>
    </source>
</evidence>
<keyword evidence="8" id="KW-0028">Amino-acid biosynthesis</keyword>
<evidence type="ECO:0000256" key="1">
    <source>
        <dbReference type="ARBA" id="ARBA00005187"/>
    </source>
</evidence>
<feature type="domain" description="Glutamine amidotransferase type-2" evidence="10">
    <location>
        <begin position="2"/>
        <end position="222"/>
    </location>
</feature>
<evidence type="ECO:0000256" key="4">
    <source>
        <dbReference type="ARBA" id="ARBA00022741"/>
    </source>
</evidence>
<dbReference type="Pfam" id="PF00733">
    <property type="entry name" value="Asn_synthase"/>
    <property type="match status" value="1"/>
</dbReference>
<dbReference type="NCBIfam" id="TIGR01536">
    <property type="entry name" value="asn_synth_AEB"/>
    <property type="match status" value="1"/>
</dbReference>
<dbReference type="Pfam" id="PF13537">
    <property type="entry name" value="GATase_7"/>
    <property type="match status" value="1"/>
</dbReference>
<evidence type="ECO:0000256" key="7">
    <source>
        <dbReference type="ARBA" id="ARBA00048741"/>
    </source>
</evidence>
<feature type="binding site" evidence="9">
    <location>
        <position position="303"/>
    </location>
    <ligand>
        <name>ATP</name>
        <dbReference type="ChEBI" id="CHEBI:30616"/>
    </ligand>
</feature>